<dbReference type="EMBL" id="GGFJ01011764">
    <property type="protein sequence ID" value="MBW60905.1"/>
    <property type="molecule type" value="Transcribed_RNA"/>
</dbReference>
<accession>A0A2M4C6P8</accession>
<protein>
    <submittedName>
        <fullName evidence="1">Putative secreted protein</fullName>
    </submittedName>
</protein>
<sequence length="145" mass="16694">MFFASKFFFTICAVKRSFTGVQSIHRITNIVCKYVYVCVETPIKITFTRIRLEVFGLFVVVVVEHTSQKKTSWIGVGCCGHGGAFGCSRYARLHNRRWRVWREHISRVQGAASSSSSSPALKIIWTEMVKREKEKEEKKTTECIH</sequence>
<dbReference type="AlphaFoldDB" id="A0A2M4C6P8"/>
<reference evidence="1" key="1">
    <citation type="submission" date="2018-01" db="EMBL/GenBank/DDBJ databases">
        <title>An insight into the sialome of Amazonian anophelines.</title>
        <authorList>
            <person name="Ribeiro J.M."/>
            <person name="Scarpassa V."/>
            <person name="Calvo E."/>
        </authorList>
    </citation>
    <scope>NUCLEOTIDE SEQUENCE</scope>
    <source>
        <tissue evidence="1">Salivary glands</tissue>
    </source>
</reference>
<name>A0A2M4C6P8_9DIPT</name>
<evidence type="ECO:0000313" key="1">
    <source>
        <dbReference type="EMBL" id="MBW60905.1"/>
    </source>
</evidence>
<proteinExistence type="predicted"/>
<organism evidence="1">
    <name type="scientific">Anopheles marajoara</name>
    <dbReference type="NCBI Taxonomy" id="58244"/>
    <lineage>
        <taxon>Eukaryota</taxon>
        <taxon>Metazoa</taxon>
        <taxon>Ecdysozoa</taxon>
        <taxon>Arthropoda</taxon>
        <taxon>Hexapoda</taxon>
        <taxon>Insecta</taxon>
        <taxon>Pterygota</taxon>
        <taxon>Neoptera</taxon>
        <taxon>Endopterygota</taxon>
        <taxon>Diptera</taxon>
        <taxon>Nematocera</taxon>
        <taxon>Culicoidea</taxon>
        <taxon>Culicidae</taxon>
        <taxon>Anophelinae</taxon>
        <taxon>Anopheles</taxon>
    </lineage>
</organism>